<dbReference type="GO" id="GO:0016787">
    <property type="term" value="F:hydrolase activity"/>
    <property type="evidence" value="ECO:0007669"/>
    <property type="project" value="UniProtKB-KW"/>
</dbReference>
<accession>A0A8X8GX83</accession>
<feature type="domain" description="AB hydrolase-1" evidence="1">
    <location>
        <begin position="35"/>
        <end position="271"/>
    </location>
</feature>
<protein>
    <submittedName>
        <fullName evidence="2">Alpha/beta fold hydrolase</fullName>
    </submittedName>
</protein>
<dbReference type="InterPro" id="IPR050266">
    <property type="entry name" value="AB_hydrolase_sf"/>
</dbReference>
<evidence type="ECO:0000313" key="2">
    <source>
        <dbReference type="EMBL" id="NUB43513.1"/>
    </source>
</evidence>
<evidence type="ECO:0000313" key="3">
    <source>
        <dbReference type="Proteomes" id="UP000484076"/>
    </source>
</evidence>
<dbReference type="InterPro" id="IPR000073">
    <property type="entry name" value="AB_hydrolase_1"/>
</dbReference>
<dbReference type="InterPro" id="IPR017497">
    <property type="entry name" value="BchO"/>
</dbReference>
<dbReference type="NCBIfam" id="TIGR03056">
    <property type="entry name" value="bchO_mg_che_rel"/>
    <property type="match status" value="1"/>
</dbReference>
<reference evidence="2" key="1">
    <citation type="submission" date="2020-05" db="EMBL/GenBank/DDBJ databases">
        <title>Fertoebacter nigrum gen. nov., sp. nov., a new member of the family Rhodobacteraceae.</title>
        <authorList>
            <person name="Szuroczki S."/>
            <person name="Abbaszade G."/>
            <person name="Buni D."/>
            <person name="Schumann P."/>
            <person name="Toth E."/>
        </authorList>
    </citation>
    <scope>NUCLEOTIDE SEQUENCE</scope>
    <source>
        <strain evidence="2">RG-N-1a</strain>
    </source>
</reference>
<dbReference type="PANTHER" id="PTHR43798:SF33">
    <property type="entry name" value="HYDROLASE, PUTATIVE (AFU_ORTHOLOGUE AFUA_2G14860)-RELATED"/>
    <property type="match status" value="1"/>
</dbReference>
<dbReference type="Pfam" id="PF00561">
    <property type="entry name" value="Abhydrolase_1"/>
    <property type="match status" value="1"/>
</dbReference>
<evidence type="ECO:0000259" key="1">
    <source>
        <dbReference type="Pfam" id="PF00561"/>
    </source>
</evidence>
<dbReference type="AlphaFoldDB" id="A0A8X8GX83"/>
<proteinExistence type="predicted"/>
<dbReference type="PANTHER" id="PTHR43798">
    <property type="entry name" value="MONOACYLGLYCEROL LIPASE"/>
    <property type="match status" value="1"/>
</dbReference>
<dbReference type="PRINTS" id="PR00111">
    <property type="entry name" value="ABHYDROLASE"/>
</dbReference>
<dbReference type="RefSeq" id="WP_152824410.1">
    <property type="nucleotide sequence ID" value="NZ_WHUT02000002.1"/>
</dbReference>
<dbReference type="SUPFAM" id="SSF53474">
    <property type="entry name" value="alpha/beta-Hydrolases"/>
    <property type="match status" value="1"/>
</dbReference>
<comment type="caution">
    <text evidence="2">The sequence shown here is derived from an EMBL/GenBank/DDBJ whole genome shotgun (WGS) entry which is preliminary data.</text>
</comment>
<dbReference type="InterPro" id="IPR029058">
    <property type="entry name" value="AB_hydrolase_fold"/>
</dbReference>
<dbReference type="Proteomes" id="UP000484076">
    <property type="component" value="Unassembled WGS sequence"/>
</dbReference>
<keyword evidence="3" id="KW-1185">Reference proteome</keyword>
<organism evidence="2 3">
    <name type="scientific">Fertoeibacter niger</name>
    <dbReference type="NCBI Taxonomy" id="2656921"/>
    <lineage>
        <taxon>Bacteria</taxon>
        <taxon>Pseudomonadati</taxon>
        <taxon>Pseudomonadota</taxon>
        <taxon>Alphaproteobacteria</taxon>
        <taxon>Rhodobacterales</taxon>
        <taxon>Paracoccaceae</taxon>
        <taxon>Fertoeibacter</taxon>
    </lineage>
</organism>
<keyword evidence="2" id="KW-0378">Hydrolase</keyword>
<dbReference type="Gene3D" id="3.40.50.1820">
    <property type="entry name" value="alpha/beta hydrolase"/>
    <property type="match status" value="1"/>
</dbReference>
<name>A0A8X8GX83_9RHOB</name>
<dbReference type="GO" id="GO:0016020">
    <property type="term" value="C:membrane"/>
    <property type="evidence" value="ECO:0007669"/>
    <property type="project" value="TreeGrafter"/>
</dbReference>
<gene>
    <name evidence="2" type="ORF">GEU84_003880</name>
</gene>
<dbReference type="EMBL" id="WHUT02000002">
    <property type="protein sequence ID" value="NUB43513.1"/>
    <property type="molecule type" value="Genomic_DNA"/>
</dbReference>
<sequence>MDFARIPPDWPGRANMRRISARPHQWCVLEQGAGPVVLLLHGAGGASHSFRALLPLLAPHYRLIAPDLPGQGFTRAGARQRLGLDAMAEDLARLCAEQGWPVAAIIGHSAGAAVALRMAEIMAAPPRAVVGINAALGAFEGVAGFLFPLLAKVMALNPLVPRLFARLWGNEARVQSLLASTGSTLDAAGVAHYLALVRDPDHVEGTLGMMAQWKLDGLMARLPQLALPVLLIAGARDRAVPPQVSRDAVARMPGARYAELPGLGHLMHEEAADQTAALILPFLAAHTRADQRP</sequence>